<name>A0A8J7Z0D1_9ARCH</name>
<evidence type="ECO:0000313" key="3">
    <source>
        <dbReference type="EMBL" id="NCS91467.1"/>
    </source>
</evidence>
<dbReference type="Proteomes" id="UP000738826">
    <property type="component" value="Unassembled WGS sequence"/>
</dbReference>
<accession>A0A8J7Z0D1</accession>
<reference evidence="2" key="1">
    <citation type="submission" date="2019-11" db="EMBL/GenBank/DDBJ databases">
        <title>Lipid analysis of CO2-rich subsurface aquifers suggests an autotrophy-based deep biosphere with lysolipids enriched in CPR bacteria.</title>
        <authorList>
            <person name="Probst A.J."/>
            <person name="Elling F.J."/>
            <person name="Castelle C.J."/>
            <person name="Zhu Q."/>
            <person name="Elvert M."/>
            <person name="Birarda G."/>
            <person name="Holman H.-Y."/>
            <person name="Lane K.R."/>
            <person name="Ladd B."/>
            <person name="Ryan M.C."/>
            <person name="Woyke T."/>
            <person name="Hinrichs K.-U."/>
            <person name="Banfield J.F."/>
        </authorList>
    </citation>
    <scope>NUCLEOTIDE SEQUENCE</scope>
    <source>
        <strain evidence="2">CG_2015-01_33_1645</strain>
        <strain evidence="3">CG_2015-04_33_537</strain>
    </source>
</reference>
<comment type="caution">
    <text evidence="2">The sequence shown here is derived from an EMBL/GenBank/DDBJ whole genome shotgun (WGS) entry which is preliminary data.</text>
</comment>
<sequence>MNGKNLLKSYELLGIAAVGAILILSVLISGCIDSITYLGGKTINEGDNIKLNITENNTTETIFIKNISAQGKNQPFEKDLIGMKVGEKKNIIYKEIVSAKLSQEPTPNTVYSFRGQKIKIFNVTETSFQIGQEGYGLPETLPKIIPREIDKNAFKSAFNNEEPVKGREYINLNSLPWPVKVVDVKIISKNITIEILNAGNLTA</sequence>
<dbReference type="EMBL" id="JAACVF010000054">
    <property type="protein sequence ID" value="NCN64872.1"/>
    <property type="molecule type" value="Genomic_DNA"/>
</dbReference>
<evidence type="ECO:0000313" key="2">
    <source>
        <dbReference type="EMBL" id="NCN64872.1"/>
    </source>
</evidence>
<organism evidence="2 4">
    <name type="scientific">Candidatus Altarchaeum hamiconexum</name>
    <dbReference type="NCBI Taxonomy" id="1803513"/>
    <lineage>
        <taxon>Archaea</taxon>
        <taxon>Candidatus Altarchaeota</taxon>
        <taxon>Candidatus Altiarchaeia</taxon>
        <taxon>Candidatus Altarchaeales</taxon>
        <taxon>Candidatus Altarchaeaceae</taxon>
        <taxon>Candidatus Altarchaeum</taxon>
    </lineage>
</organism>
<dbReference type="PROSITE" id="PS51257">
    <property type="entry name" value="PROKAR_LIPOPROTEIN"/>
    <property type="match status" value="1"/>
</dbReference>
<proteinExistence type="predicted"/>
<gene>
    <name evidence="3" type="ORF">GW779_03525</name>
    <name evidence="2" type="ORF">GW910_02185</name>
</gene>
<keyword evidence="1" id="KW-0812">Transmembrane</keyword>
<dbReference type="Proteomes" id="UP000768163">
    <property type="component" value="Unassembled WGS sequence"/>
</dbReference>
<evidence type="ECO:0000256" key="1">
    <source>
        <dbReference type="SAM" id="Phobius"/>
    </source>
</evidence>
<protein>
    <submittedName>
        <fullName evidence="2">Uncharacterized protein</fullName>
    </submittedName>
</protein>
<keyword evidence="1" id="KW-1133">Transmembrane helix</keyword>
<evidence type="ECO:0000313" key="4">
    <source>
        <dbReference type="Proteomes" id="UP000768163"/>
    </source>
</evidence>
<keyword evidence="1" id="KW-0472">Membrane</keyword>
<dbReference type="EMBL" id="JAACQH010000065">
    <property type="protein sequence ID" value="NCS91467.1"/>
    <property type="molecule type" value="Genomic_DNA"/>
</dbReference>
<dbReference type="AlphaFoldDB" id="A0A8J7Z0D1"/>
<feature type="transmembrane region" description="Helical" evidence="1">
    <location>
        <begin position="12"/>
        <end position="32"/>
    </location>
</feature>